<organism evidence="2 3">
    <name type="scientific">Ciceribacter naphthalenivorans</name>
    <dbReference type="NCBI Taxonomy" id="1118451"/>
    <lineage>
        <taxon>Bacteria</taxon>
        <taxon>Pseudomonadati</taxon>
        <taxon>Pseudomonadota</taxon>
        <taxon>Alphaproteobacteria</taxon>
        <taxon>Hyphomicrobiales</taxon>
        <taxon>Rhizobiaceae</taxon>
        <taxon>Ciceribacter</taxon>
    </lineage>
</organism>
<reference evidence="2 3" key="1">
    <citation type="submission" date="2019-07" db="EMBL/GenBank/DDBJ databases">
        <title>Whole genome shotgun sequence of Rhizobium naphthalenivorans NBRC 107585.</title>
        <authorList>
            <person name="Hosoyama A."/>
            <person name="Uohara A."/>
            <person name="Ohji S."/>
            <person name="Ichikawa N."/>
        </authorList>
    </citation>
    <scope>NUCLEOTIDE SEQUENCE [LARGE SCALE GENOMIC DNA]</scope>
    <source>
        <strain evidence="2 3">NBRC 107585</strain>
    </source>
</reference>
<feature type="signal peptide" evidence="1">
    <location>
        <begin position="1"/>
        <end position="26"/>
    </location>
</feature>
<evidence type="ECO:0000313" key="3">
    <source>
        <dbReference type="Proteomes" id="UP000321717"/>
    </source>
</evidence>
<evidence type="ECO:0000256" key="1">
    <source>
        <dbReference type="SAM" id="SignalP"/>
    </source>
</evidence>
<protein>
    <submittedName>
        <fullName evidence="2">Uncharacterized protein</fullName>
    </submittedName>
</protein>
<comment type="caution">
    <text evidence="2">The sequence shown here is derived from an EMBL/GenBank/DDBJ whole genome shotgun (WGS) entry which is preliminary data.</text>
</comment>
<dbReference type="AlphaFoldDB" id="A0A512HCU5"/>
<accession>A0A512HCU5</accession>
<proteinExistence type="predicted"/>
<dbReference type="Proteomes" id="UP000321717">
    <property type="component" value="Unassembled WGS sequence"/>
</dbReference>
<keyword evidence="1" id="KW-0732">Signal</keyword>
<name>A0A512HCU5_9HYPH</name>
<sequence>MVAGIGRKIVCLVAAMTAFAPGAVLADSCWDHNGSLMRLTAAGNQRAFYYEYPKQGMRGAGVRQGTLLFNGSNVNGWYSGTARVFSKFCPGSPLEYHVEGPVDRNQTRVTLRGTREVMERCQATGRRTTDTLVFTYSHQC</sequence>
<keyword evidence="3" id="KW-1185">Reference proteome</keyword>
<feature type="chain" id="PRO_5021747897" evidence="1">
    <location>
        <begin position="27"/>
        <end position="140"/>
    </location>
</feature>
<dbReference type="EMBL" id="BJZP01000001">
    <property type="protein sequence ID" value="GEO83272.1"/>
    <property type="molecule type" value="Genomic_DNA"/>
</dbReference>
<gene>
    <name evidence="2" type="ORF">RNA01_02040</name>
</gene>
<evidence type="ECO:0000313" key="2">
    <source>
        <dbReference type="EMBL" id="GEO83272.1"/>
    </source>
</evidence>